<dbReference type="Gene3D" id="3.30.420.10">
    <property type="entry name" value="Ribonuclease H-like superfamily/Ribonuclease H"/>
    <property type="match status" value="1"/>
</dbReference>
<proteinExistence type="predicted"/>
<dbReference type="InterPro" id="IPR036397">
    <property type="entry name" value="RNaseH_sf"/>
</dbReference>
<accession>A0ABR2R074</accession>
<sequence length="208" mass="22710">MWSIWLFRNDIIFANSHLDVAQLFYLVRFRAALWFVSKTPAARFSVESLVADPTLTDKPRLPLAKGLSDPVWSAPPVGFLKLNVDGAMLRDGSKWGIGGLLRDNFGVLLASFSLPIGSGPPILAELEAISHGLDFVFTLNEFENSRLIVECDSAIAVEWISQPSLCPVVFAPLVKKCLECIKVNSVIVRLIPRSCNVDADSLAKAGIG</sequence>
<evidence type="ECO:0000313" key="2">
    <source>
        <dbReference type="EMBL" id="KAK9006359.1"/>
    </source>
</evidence>
<dbReference type="EMBL" id="JBBPBN010000029">
    <property type="protein sequence ID" value="KAK9006359.1"/>
    <property type="molecule type" value="Genomic_DNA"/>
</dbReference>
<dbReference type="PANTHER" id="PTHR47074:SF75">
    <property type="entry name" value="RNASE H TYPE-1 DOMAIN-CONTAINING PROTEIN"/>
    <property type="match status" value="1"/>
</dbReference>
<gene>
    <name evidence="2" type="ORF">V6N11_035400</name>
</gene>
<protein>
    <recommendedName>
        <fullName evidence="1">RNase H type-1 domain-containing protein</fullName>
    </recommendedName>
</protein>
<reference evidence="2 3" key="1">
    <citation type="journal article" date="2024" name="G3 (Bethesda)">
        <title>Genome assembly of Hibiscus sabdariffa L. provides insights into metabolisms of medicinal natural products.</title>
        <authorList>
            <person name="Kim T."/>
        </authorList>
    </citation>
    <scope>NUCLEOTIDE SEQUENCE [LARGE SCALE GENOMIC DNA]</scope>
    <source>
        <strain evidence="2">TK-2024</strain>
        <tissue evidence="2">Old leaves</tissue>
    </source>
</reference>
<dbReference type="InterPro" id="IPR002156">
    <property type="entry name" value="RNaseH_domain"/>
</dbReference>
<dbReference type="CDD" id="cd06222">
    <property type="entry name" value="RNase_H_like"/>
    <property type="match status" value="1"/>
</dbReference>
<dbReference type="InterPro" id="IPR012337">
    <property type="entry name" value="RNaseH-like_sf"/>
</dbReference>
<evidence type="ECO:0000259" key="1">
    <source>
        <dbReference type="Pfam" id="PF13456"/>
    </source>
</evidence>
<dbReference type="SUPFAM" id="SSF53098">
    <property type="entry name" value="Ribonuclease H-like"/>
    <property type="match status" value="1"/>
</dbReference>
<dbReference type="InterPro" id="IPR044730">
    <property type="entry name" value="RNase_H-like_dom_plant"/>
</dbReference>
<comment type="caution">
    <text evidence="2">The sequence shown here is derived from an EMBL/GenBank/DDBJ whole genome shotgun (WGS) entry which is preliminary data.</text>
</comment>
<dbReference type="PANTHER" id="PTHR47074">
    <property type="entry name" value="BNAC02G40300D PROTEIN"/>
    <property type="match status" value="1"/>
</dbReference>
<dbReference type="Pfam" id="PF13456">
    <property type="entry name" value="RVT_3"/>
    <property type="match status" value="1"/>
</dbReference>
<organism evidence="2 3">
    <name type="scientific">Hibiscus sabdariffa</name>
    <name type="common">roselle</name>
    <dbReference type="NCBI Taxonomy" id="183260"/>
    <lineage>
        <taxon>Eukaryota</taxon>
        <taxon>Viridiplantae</taxon>
        <taxon>Streptophyta</taxon>
        <taxon>Embryophyta</taxon>
        <taxon>Tracheophyta</taxon>
        <taxon>Spermatophyta</taxon>
        <taxon>Magnoliopsida</taxon>
        <taxon>eudicotyledons</taxon>
        <taxon>Gunneridae</taxon>
        <taxon>Pentapetalae</taxon>
        <taxon>rosids</taxon>
        <taxon>malvids</taxon>
        <taxon>Malvales</taxon>
        <taxon>Malvaceae</taxon>
        <taxon>Malvoideae</taxon>
        <taxon>Hibiscus</taxon>
    </lineage>
</organism>
<evidence type="ECO:0000313" key="3">
    <source>
        <dbReference type="Proteomes" id="UP001396334"/>
    </source>
</evidence>
<feature type="domain" description="RNase H type-1" evidence="1">
    <location>
        <begin position="83"/>
        <end position="205"/>
    </location>
</feature>
<dbReference type="InterPro" id="IPR052929">
    <property type="entry name" value="RNase_H-like_EbsB-rel"/>
</dbReference>
<name>A0ABR2R074_9ROSI</name>
<dbReference type="Proteomes" id="UP001396334">
    <property type="component" value="Unassembled WGS sequence"/>
</dbReference>
<keyword evidence="3" id="KW-1185">Reference proteome</keyword>